<accession>A0AAU7B1I1</accession>
<evidence type="ECO:0000256" key="2">
    <source>
        <dbReference type="ARBA" id="ARBA00022692"/>
    </source>
</evidence>
<evidence type="ECO:0000256" key="4">
    <source>
        <dbReference type="ARBA" id="ARBA00023136"/>
    </source>
</evidence>
<evidence type="ECO:0000256" key="5">
    <source>
        <dbReference type="SAM" id="Phobius"/>
    </source>
</evidence>
<dbReference type="KEGG" id="parq:DSM112329_04673"/>
<keyword evidence="3 5" id="KW-1133">Transmembrane helix</keyword>
<protein>
    <recommendedName>
        <fullName evidence="6">ABC-2 type transporter transmembrane domain-containing protein</fullName>
    </recommendedName>
</protein>
<keyword evidence="4 5" id="KW-0472">Membrane</keyword>
<evidence type="ECO:0000256" key="3">
    <source>
        <dbReference type="ARBA" id="ARBA00022989"/>
    </source>
</evidence>
<feature type="transmembrane region" description="Helical" evidence="5">
    <location>
        <begin position="172"/>
        <end position="196"/>
    </location>
</feature>
<dbReference type="RefSeq" id="WP_354698974.1">
    <property type="nucleotide sequence ID" value="NZ_CP114014.1"/>
</dbReference>
<organism evidence="7">
    <name type="scientific">Paraconexibacter sp. AEG42_29</name>
    <dbReference type="NCBI Taxonomy" id="2997339"/>
    <lineage>
        <taxon>Bacteria</taxon>
        <taxon>Bacillati</taxon>
        <taxon>Actinomycetota</taxon>
        <taxon>Thermoleophilia</taxon>
        <taxon>Solirubrobacterales</taxon>
        <taxon>Paraconexibacteraceae</taxon>
        <taxon>Paraconexibacter</taxon>
    </lineage>
</organism>
<evidence type="ECO:0000256" key="1">
    <source>
        <dbReference type="ARBA" id="ARBA00004141"/>
    </source>
</evidence>
<feature type="transmembrane region" description="Helical" evidence="5">
    <location>
        <begin position="343"/>
        <end position="366"/>
    </location>
</feature>
<dbReference type="AlphaFoldDB" id="A0AAU7B1I1"/>
<dbReference type="EMBL" id="CP114014">
    <property type="protein sequence ID" value="XAY07783.1"/>
    <property type="molecule type" value="Genomic_DNA"/>
</dbReference>
<feature type="domain" description="ABC-2 type transporter transmembrane" evidence="6">
    <location>
        <begin position="22"/>
        <end position="365"/>
    </location>
</feature>
<keyword evidence="2 5" id="KW-0812">Transmembrane</keyword>
<feature type="transmembrane region" description="Helical" evidence="5">
    <location>
        <begin position="254"/>
        <end position="285"/>
    </location>
</feature>
<dbReference type="Pfam" id="PF12698">
    <property type="entry name" value="ABC2_membrane_3"/>
    <property type="match status" value="1"/>
</dbReference>
<dbReference type="PANTHER" id="PTHR43471:SF3">
    <property type="entry name" value="ABC TRANSPORTER PERMEASE PROTEIN NATB"/>
    <property type="match status" value="1"/>
</dbReference>
<name>A0AAU7B1I1_9ACTN</name>
<feature type="transmembrane region" description="Helical" evidence="5">
    <location>
        <begin position="217"/>
        <end position="242"/>
    </location>
</feature>
<dbReference type="GO" id="GO:0140359">
    <property type="term" value="F:ABC-type transporter activity"/>
    <property type="evidence" value="ECO:0007669"/>
    <property type="project" value="InterPro"/>
</dbReference>
<sequence length="392" mass="40147">MNARSQVVLVAQREVRERLRNKAFRITTLIFCLAAVGAGLAAGLIGSGGADEVTVGTSGPDAARVVDGMQAAGKSYDLKPEQKAFGSAASARAAVDEGDVDLAIVDGPRLLVGVDADARSIALAQAAWRADAQRQAVERGGLRGAEARAVLSPAPLPTTELGDADADAKQGVAYIGALLLYLVIFTYGLTVSSGVVEEKSSRVVEILQAAVPPRRLLLGKVLGLGLVGLLQTAAFLVLGAIAATASGAFDASGIAAGAAAITGLYFMLGYLLYACAYAMAGALCARQEDLQSVTSPLTILLVGGYLLSTGAISSPDGTIATAMSLFPPWAPIVMPGRVIQGAVAWWEVALSVALMLAMTLVVLRLADRIYRGASLQVRGRTSLKAALGGAGR</sequence>
<gene>
    <name evidence="7" type="ORF">DSM112329_04673</name>
</gene>
<dbReference type="PANTHER" id="PTHR43471">
    <property type="entry name" value="ABC TRANSPORTER PERMEASE"/>
    <property type="match status" value="1"/>
</dbReference>
<feature type="transmembrane region" description="Helical" evidence="5">
    <location>
        <begin position="23"/>
        <end position="45"/>
    </location>
</feature>
<feature type="transmembrane region" description="Helical" evidence="5">
    <location>
        <begin position="297"/>
        <end position="323"/>
    </location>
</feature>
<reference evidence="7" key="1">
    <citation type="submission" date="2022-12" db="EMBL/GenBank/DDBJ databases">
        <title>Paraconexibacter alkalitolerans sp. nov. and Baekduia alba sp. nov., isolated from soil and emended description of the genera Paraconexibacter (Chun et al., 2020) and Baekduia (An et al., 2020).</title>
        <authorList>
            <person name="Vieira S."/>
            <person name="Huber K.J."/>
            <person name="Geppert A."/>
            <person name="Wolf J."/>
            <person name="Neumann-Schaal M."/>
            <person name="Muesken M."/>
            <person name="Overmann J."/>
        </authorList>
    </citation>
    <scope>NUCLEOTIDE SEQUENCE</scope>
    <source>
        <strain evidence="7">AEG42_29</strain>
    </source>
</reference>
<evidence type="ECO:0000313" key="7">
    <source>
        <dbReference type="EMBL" id="XAY07783.1"/>
    </source>
</evidence>
<comment type="subcellular location">
    <subcellularLocation>
        <location evidence="1">Membrane</location>
        <topology evidence="1">Multi-pass membrane protein</topology>
    </subcellularLocation>
</comment>
<dbReference type="GO" id="GO:0016020">
    <property type="term" value="C:membrane"/>
    <property type="evidence" value="ECO:0007669"/>
    <property type="project" value="UniProtKB-SubCell"/>
</dbReference>
<proteinExistence type="predicted"/>
<evidence type="ECO:0000259" key="6">
    <source>
        <dbReference type="Pfam" id="PF12698"/>
    </source>
</evidence>
<dbReference type="InterPro" id="IPR013525">
    <property type="entry name" value="ABC2_TM"/>
</dbReference>